<dbReference type="InterPro" id="IPR021245">
    <property type="entry name" value="DUF2790"/>
</dbReference>
<accession>A0A399M6J3</accession>
<keyword evidence="1" id="KW-0732">Signal</keyword>
<sequence length="87" mass="9507">MKNVLIPLLGVLMVTSVCAAQHNTAVVTEPAVTEYQYGQNLDIARVLSHSKIPPVCYVVPVEMTYEDSQGNQHTIRYRAMGTGCLNG</sequence>
<comment type="caution">
    <text evidence="2">The sequence shown here is derived from an EMBL/GenBank/DDBJ whole genome shotgun (WGS) entry which is preliminary data.</text>
</comment>
<dbReference type="AlphaFoldDB" id="A0A399M6J3"/>
<dbReference type="RefSeq" id="WP_119369962.1">
    <property type="nucleotide sequence ID" value="NZ_QWLL01000030.1"/>
</dbReference>
<feature type="signal peptide" evidence="1">
    <location>
        <begin position="1"/>
        <end position="19"/>
    </location>
</feature>
<dbReference type="Proteomes" id="UP000265875">
    <property type="component" value="Unassembled WGS sequence"/>
</dbReference>
<evidence type="ECO:0000256" key="1">
    <source>
        <dbReference type="SAM" id="SignalP"/>
    </source>
</evidence>
<reference evidence="2 3" key="1">
    <citation type="submission" date="2018-08" db="EMBL/GenBank/DDBJ databases">
        <title>Draft genome sequence of the cyanotroph, Pseudomonas monteilii BCN3.</title>
        <authorList>
            <person name="Jones L.B."/>
            <person name="Kunz D.A."/>
        </authorList>
    </citation>
    <scope>NUCLEOTIDE SEQUENCE [LARGE SCALE GENOMIC DNA]</scope>
    <source>
        <strain evidence="2 3">BCN3</strain>
    </source>
</reference>
<name>A0A399M6J3_9PSED</name>
<dbReference type="Gene3D" id="2.30.140.50">
    <property type="entry name" value="Protein of unknown function DUF2790"/>
    <property type="match status" value="1"/>
</dbReference>
<evidence type="ECO:0000313" key="3">
    <source>
        <dbReference type="Proteomes" id="UP000265875"/>
    </source>
</evidence>
<organism evidence="2 3">
    <name type="scientific">Pseudomonas monteilii</name>
    <dbReference type="NCBI Taxonomy" id="76759"/>
    <lineage>
        <taxon>Bacteria</taxon>
        <taxon>Pseudomonadati</taxon>
        <taxon>Pseudomonadota</taxon>
        <taxon>Gammaproteobacteria</taxon>
        <taxon>Pseudomonadales</taxon>
        <taxon>Pseudomonadaceae</taxon>
        <taxon>Pseudomonas</taxon>
    </lineage>
</organism>
<gene>
    <name evidence="2" type="ORF">D0894_12445</name>
</gene>
<dbReference type="EMBL" id="QWLL01000030">
    <property type="protein sequence ID" value="RII77408.1"/>
    <property type="molecule type" value="Genomic_DNA"/>
</dbReference>
<evidence type="ECO:0000313" key="2">
    <source>
        <dbReference type="EMBL" id="RII77408.1"/>
    </source>
</evidence>
<dbReference type="Pfam" id="PF10976">
    <property type="entry name" value="DUF2790"/>
    <property type="match status" value="1"/>
</dbReference>
<protein>
    <submittedName>
        <fullName evidence="2">DUF2790 domain-containing protein</fullName>
    </submittedName>
</protein>
<proteinExistence type="predicted"/>
<feature type="chain" id="PRO_5017246624" evidence="1">
    <location>
        <begin position="20"/>
        <end position="87"/>
    </location>
</feature>